<comment type="caution">
    <text evidence="2">The sequence shown here is derived from an EMBL/GenBank/DDBJ whole genome shotgun (WGS) entry which is preliminary data.</text>
</comment>
<name>A0ABY2D944_9GAMM</name>
<sequence length="231" mass="25136">MFRLHVFAALGLSLLLTGCATAPAPITTDAHAPLLPSTLFPGDAEAFTAWRCSPDQGVVTAAAEDELRVWSTHGAWRLTPAVVAGGERYEQGELSFWRTADGAVVESPHGRLMCQASMRRLALTREQRPGVMFHARGNEPGWMASLAHDRPEVLLSLDYGSREQRLPYRVIQMDNEAGRVVLASGRGDTPFELRIEARACFDDMSGEPFPSRVTLSVGGEQYRGCGQGIAP</sequence>
<reference evidence="2 3" key="1">
    <citation type="submission" date="2019-03" db="EMBL/GenBank/DDBJ databases">
        <title>Halomonas marinisediminis sp. nov., a moderately halophilic bacterium isolated from the Bohai Gulf.</title>
        <authorList>
            <person name="Ji X."/>
        </authorList>
    </citation>
    <scope>NUCLEOTIDE SEQUENCE [LARGE SCALE GENOMIC DNA]</scope>
    <source>
        <strain evidence="2 3">204</strain>
    </source>
</reference>
<dbReference type="SUPFAM" id="SSF141488">
    <property type="entry name" value="YdhA-like"/>
    <property type="match status" value="1"/>
</dbReference>
<evidence type="ECO:0000313" key="2">
    <source>
        <dbReference type="EMBL" id="TDB04220.1"/>
    </source>
</evidence>
<dbReference type="RefSeq" id="WP_132041994.1">
    <property type="nucleotide sequence ID" value="NZ_SLTR01000005.1"/>
</dbReference>
<feature type="signal peptide" evidence="1">
    <location>
        <begin position="1"/>
        <end position="22"/>
    </location>
</feature>
<evidence type="ECO:0000256" key="1">
    <source>
        <dbReference type="SAM" id="SignalP"/>
    </source>
</evidence>
<dbReference type="PROSITE" id="PS51257">
    <property type="entry name" value="PROKAR_LIPOPROTEIN"/>
    <property type="match status" value="1"/>
</dbReference>
<dbReference type="Proteomes" id="UP000294823">
    <property type="component" value="Unassembled WGS sequence"/>
</dbReference>
<keyword evidence="3" id="KW-1185">Reference proteome</keyword>
<dbReference type="EMBL" id="SLTR01000005">
    <property type="protein sequence ID" value="TDB04220.1"/>
    <property type="molecule type" value="Genomic_DNA"/>
</dbReference>
<keyword evidence="1" id="KW-0732">Signal</keyword>
<feature type="chain" id="PRO_5046367380" evidence="1">
    <location>
        <begin position="23"/>
        <end position="231"/>
    </location>
</feature>
<protein>
    <submittedName>
        <fullName evidence="2">C-type lysozyme, inhibitor</fullName>
    </submittedName>
</protein>
<dbReference type="InterPro" id="IPR036328">
    <property type="entry name" value="MliC_sf"/>
</dbReference>
<organism evidence="2 3">
    <name type="scientific">Halomonas marinisediminis</name>
    <dbReference type="NCBI Taxonomy" id="2546095"/>
    <lineage>
        <taxon>Bacteria</taxon>
        <taxon>Pseudomonadati</taxon>
        <taxon>Pseudomonadota</taxon>
        <taxon>Gammaproteobacteria</taxon>
        <taxon>Oceanospirillales</taxon>
        <taxon>Halomonadaceae</taxon>
        <taxon>Halomonas</taxon>
    </lineage>
</organism>
<accession>A0ABY2D944</accession>
<evidence type="ECO:0000313" key="3">
    <source>
        <dbReference type="Proteomes" id="UP000294823"/>
    </source>
</evidence>
<gene>
    <name evidence="2" type="ORF">E0702_05575</name>
</gene>
<proteinExistence type="predicted"/>